<comment type="caution">
    <text evidence="1">The sequence shown here is derived from an EMBL/GenBank/DDBJ whole genome shotgun (WGS) entry which is preliminary data.</text>
</comment>
<evidence type="ECO:0000313" key="2">
    <source>
        <dbReference type="Proteomes" id="UP000292627"/>
    </source>
</evidence>
<protein>
    <submittedName>
        <fullName evidence="1">Uncharacterized protein</fullName>
    </submittedName>
</protein>
<accession>A0A4Q8L5X1</accession>
<dbReference type="Proteomes" id="UP000292627">
    <property type="component" value="Unassembled WGS sequence"/>
</dbReference>
<name>A0A4Q8L5X1_9GAMM</name>
<evidence type="ECO:0000313" key="1">
    <source>
        <dbReference type="EMBL" id="TAA21690.1"/>
    </source>
</evidence>
<gene>
    <name evidence="1" type="ORF">EA660_17195</name>
</gene>
<reference evidence="1 2" key="1">
    <citation type="submission" date="2019-02" db="EMBL/GenBank/DDBJ databases">
        <title>WGS of Pseudoxanthomonas species novum from clinical isolates.</title>
        <authorList>
            <person name="Bernier A.-M."/>
            <person name="Bernard K."/>
            <person name="Vachon A."/>
        </authorList>
    </citation>
    <scope>NUCLEOTIDE SEQUENCE [LARGE SCALE GENOMIC DNA]</scope>
    <source>
        <strain evidence="1 2">NML171200</strain>
    </source>
</reference>
<dbReference type="RefSeq" id="WP_130552690.1">
    <property type="nucleotide sequence ID" value="NZ_SHMC01000008.1"/>
</dbReference>
<organism evidence="1 2">
    <name type="scientific">Pseudoxanthomonas winnipegensis</name>
    <dbReference type="NCBI Taxonomy" id="2480810"/>
    <lineage>
        <taxon>Bacteria</taxon>
        <taxon>Pseudomonadati</taxon>
        <taxon>Pseudomonadota</taxon>
        <taxon>Gammaproteobacteria</taxon>
        <taxon>Lysobacterales</taxon>
        <taxon>Lysobacteraceae</taxon>
        <taxon>Pseudoxanthomonas</taxon>
    </lineage>
</organism>
<accession>A0A4Q9TF73</accession>
<dbReference type="AlphaFoldDB" id="A0A4Q8L5X1"/>
<dbReference type="EMBL" id="SHMC01000008">
    <property type="protein sequence ID" value="TAA21690.1"/>
    <property type="molecule type" value="Genomic_DNA"/>
</dbReference>
<proteinExistence type="predicted"/>
<sequence length="91" mass="10548">MNEEIEIKLADEHYERVHKVGKRIEADVLAHAEHVLDVLYGEKREKVKVKCVKVFPNNMKTAILDERGKVIGVWVDPPGICRRPRKGEKFD</sequence>